<name>A0A498LWV0_LABRO</name>
<dbReference type="AlphaFoldDB" id="A0A498LWV0"/>
<feature type="region of interest" description="Disordered" evidence="1">
    <location>
        <begin position="10"/>
        <end position="30"/>
    </location>
</feature>
<evidence type="ECO:0000313" key="2">
    <source>
        <dbReference type="EMBL" id="RXN09865.1"/>
    </source>
</evidence>
<keyword evidence="3" id="KW-1185">Reference proteome</keyword>
<reference evidence="2 3" key="1">
    <citation type="submission" date="2018-03" db="EMBL/GenBank/DDBJ databases">
        <title>Draft genome sequence of Rohu Carp (Labeo rohita).</title>
        <authorList>
            <person name="Das P."/>
            <person name="Kushwaha B."/>
            <person name="Joshi C.G."/>
            <person name="Kumar D."/>
            <person name="Nagpure N.S."/>
            <person name="Sahoo L."/>
            <person name="Das S.P."/>
            <person name="Bit A."/>
            <person name="Patnaik S."/>
            <person name="Meher P.K."/>
            <person name="Jayasankar P."/>
            <person name="Koringa P.G."/>
            <person name="Patel N.V."/>
            <person name="Hinsu A.T."/>
            <person name="Kumar R."/>
            <person name="Pandey M."/>
            <person name="Agarwal S."/>
            <person name="Srivastava S."/>
            <person name="Singh M."/>
            <person name="Iquebal M.A."/>
            <person name="Jaiswal S."/>
            <person name="Angadi U.B."/>
            <person name="Kumar N."/>
            <person name="Raza M."/>
            <person name="Shah T.M."/>
            <person name="Rai A."/>
            <person name="Jena J.K."/>
        </authorList>
    </citation>
    <scope>NUCLEOTIDE SEQUENCE [LARGE SCALE GENOMIC DNA]</scope>
    <source>
        <strain evidence="2">DASCIFA01</strain>
        <tissue evidence="2">Testis</tissue>
    </source>
</reference>
<protein>
    <submittedName>
        <fullName evidence="2">LRR and PYD domains-containing 12-like protein</fullName>
    </submittedName>
</protein>
<dbReference type="Proteomes" id="UP000290572">
    <property type="component" value="Unassembled WGS sequence"/>
</dbReference>
<evidence type="ECO:0000256" key="1">
    <source>
        <dbReference type="SAM" id="MobiDB-lite"/>
    </source>
</evidence>
<sequence length="93" mass="9694">MASVPKLLLEAEDELDNNKPTKQRSAAMADELEKADAVDGSIQTISPSQISVNVDANADATVNTPVLTGNVIQGSVVFNFNSTTGAVGFQTVD</sequence>
<evidence type="ECO:0000313" key="3">
    <source>
        <dbReference type="Proteomes" id="UP000290572"/>
    </source>
</evidence>
<gene>
    <name evidence="2" type="ORF">ROHU_031173</name>
</gene>
<accession>A0A498LWV0</accession>
<organism evidence="2 3">
    <name type="scientific">Labeo rohita</name>
    <name type="common">Indian major carp</name>
    <name type="synonym">Cyprinus rohita</name>
    <dbReference type="NCBI Taxonomy" id="84645"/>
    <lineage>
        <taxon>Eukaryota</taxon>
        <taxon>Metazoa</taxon>
        <taxon>Chordata</taxon>
        <taxon>Craniata</taxon>
        <taxon>Vertebrata</taxon>
        <taxon>Euteleostomi</taxon>
        <taxon>Actinopterygii</taxon>
        <taxon>Neopterygii</taxon>
        <taxon>Teleostei</taxon>
        <taxon>Ostariophysi</taxon>
        <taxon>Cypriniformes</taxon>
        <taxon>Cyprinidae</taxon>
        <taxon>Labeoninae</taxon>
        <taxon>Labeonini</taxon>
        <taxon>Labeo</taxon>
    </lineage>
</organism>
<dbReference type="EMBL" id="QBIY01013229">
    <property type="protein sequence ID" value="RXN09865.1"/>
    <property type="molecule type" value="Genomic_DNA"/>
</dbReference>
<comment type="caution">
    <text evidence="2">The sequence shown here is derived from an EMBL/GenBank/DDBJ whole genome shotgun (WGS) entry which is preliminary data.</text>
</comment>
<proteinExistence type="predicted"/>